<feature type="compositionally biased region" description="Low complexity" evidence="1">
    <location>
        <begin position="102"/>
        <end position="117"/>
    </location>
</feature>
<dbReference type="HOGENOM" id="CLU_110802_0_0_1"/>
<proteinExistence type="predicted"/>
<evidence type="ECO:0000313" key="2">
    <source>
        <dbReference type="EMBL" id="EGG04869.1"/>
    </source>
</evidence>
<gene>
    <name evidence="2" type="ORF">MELLADRAFT_108096</name>
</gene>
<dbReference type="KEGG" id="mlr:MELLADRAFT_108096"/>
<reference evidence="3" key="1">
    <citation type="journal article" date="2011" name="Proc. Natl. Acad. Sci. U.S.A.">
        <title>Obligate biotrophy features unraveled by the genomic analysis of rust fungi.</title>
        <authorList>
            <person name="Duplessis S."/>
            <person name="Cuomo C.A."/>
            <person name="Lin Y.-C."/>
            <person name="Aerts A."/>
            <person name="Tisserant E."/>
            <person name="Veneault-Fourrey C."/>
            <person name="Joly D.L."/>
            <person name="Hacquard S."/>
            <person name="Amselem J."/>
            <person name="Cantarel B.L."/>
            <person name="Chiu R."/>
            <person name="Coutinho P.M."/>
            <person name="Feau N."/>
            <person name="Field M."/>
            <person name="Frey P."/>
            <person name="Gelhaye E."/>
            <person name="Goldberg J."/>
            <person name="Grabherr M.G."/>
            <person name="Kodira C.D."/>
            <person name="Kohler A."/>
            <person name="Kuees U."/>
            <person name="Lindquist E.A."/>
            <person name="Lucas S.M."/>
            <person name="Mago R."/>
            <person name="Mauceli E."/>
            <person name="Morin E."/>
            <person name="Murat C."/>
            <person name="Pangilinan J.L."/>
            <person name="Park R."/>
            <person name="Pearson M."/>
            <person name="Quesneville H."/>
            <person name="Rouhier N."/>
            <person name="Sakthikumar S."/>
            <person name="Salamov A.A."/>
            <person name="Schmutz J."/>
            <person name="Selles B."/>
            <person name="Shapiro H."/>
            <person name="Tanguay P."/>
            <person name="Tuskan G.A."/>
            <person name="Henrissat B."/>
            <person name="Van de Peer Y."/>
            <person name="Rouze P."/>
            <person name="Ellis J.G."/>
            <person name="Dodds P.N."/>
            <person name="Schein J.E."/>
            <person name="Zhong S."/>
            <person name="Hamelin R.C."/>
            <person name="Grigoriev I.V."/>
            <person name="Szabo L.J."/>
            <person name="Martin F."/>
        </authorList>
    </citation>
    <scope>NUCLEOTIDE SEQUENCE [LARGE SCALE GENOMIC DNA]</scope>
    <source>
        <strain evidence="3">98AG31 / pathotype 3-4-7</strain>
    </source>
</reference>
<dbReference type="InParanoid" id="F4RRY9"/>
<dbReference type="GeneID" id="18923368"/>
<dbReference type="VEuPathDB" id="FungiDB:MELLADRAFT_108096"/>
<dbReference type="Proteomes" id="UP000001072">
    <property type="component" value="Unassembled WGS sequence"/>
</dbReference>
<dbReference type="EMBL" id="GL883116">
    <property type="protein sequence ID" value="EGG04869.1"/>
    <property type="molecule type" value="Genomic_DNA"/>
</dbReference>
<dbReference type="AlphaFoldDB" id="F4RRY9"/>
<organism evidence="3">
    <name type="scientific">Melampsora larici-populina (strain 98AG31 / pathotype 3-4-7)</name>
    <name type="common">Poplar leaf rust fungus</name>
    <dbReference type="NCBI Taxonomy" id="747676"/>
    <lineage>
        <taxon>Eukaryota</taxon>
        <taxon>Fungi</taxon>
        <taxon>Dikarya</taxon>
        <taxon>Basidiomycota</taxon>
        <taxon>Pucciniomycotina</taxon>
        <taxon>Pucciniomycetes</taxon>
        <taxon>Pucciniales</taxon>
        <taxon>Melampsoraceae</taxon>
        <taxon>Melampsora</taxon>
    </lineage>
</organism>
<feature type="compositionally biased region" description="Polar residues" evidence="1">
    <location>
        <begin position="62"/>
        <end position="74"/>
    </location>
</feature>
<evidence type="ECO:0000313" key="3">
    <source>
        <dbReference type="Proteomes" id="UP000001072"/>
    </source>
</evidence>
<name>F4RRY9_MELLP</name>
<feature type="region of interest" description="Disordered" evidence="1">
    <location>
        <begin position="46"/>
        <end position="178"/>
    </location>
</feature>
<feature type="compositionally biased region" description="Low complexity" evidence="1">
    <location>
        <begin position="126"/>
        <end position="170"/>
    </location>
</feature>
<keyword evidence="3" id="KW-1185">Reference proteome</keyword>
<protein>
    <submittedName>
        <fullName evidence="2">Uncharacterized protein</fullName>
    </submittedName>
</protein>
<dbReference type="RefSeq" id="XP_007411960.1">
    <property type="nucleotide sequence ID" value="XM_007411898.1"/>
</dbReference>
<accession>F4RRY9</accession>
<evidence type="ECO:0000256" key="1">
    <source>
        <dbReference type="SAM" id="MobiDB-lite"/>
    </source>
</evidence>
<sequence length="217" mass="23767">MESKWELGARMTESRTLWSASAYPHLVNKYPGLLQINHLTLTSKTRSLTMCPPTPSDGSPVLESNKSPAPTPTRNLCRHDTLPLPSPGFVFQSKDSRRALVPPSNSHSHSPANSSNSDKSMSILISEEASSNQSDQSSCESNDSMLRQARSSKASTSKKSVVVKKGQSSSGKRRTTRGKVPAMFKAKSKVRPIVPAKKRKRLAVEVSVSFFYLSFIC</sequence>